<protein>
    <submittedName>
        <fullName evidence="2">Uncharacterized protein</fullName>
    </submittedName>
</protein>
<keyword evidence="3" id="KW-1185">Reference proteome</keyword>
<dbReference type="EMBL" id="JAUZQC010000013">
    <property type="protein sequence ID" value="KAK5860638.1"/>
    <property type="molecule type" value="Genomic_DNA"/>
</dbReference>
<evidence type="ECO:0000313" key="3">
    <source>
        <dbReference type="Proteomes" id="UP001346869"/>
    </source>
</evidence>
<reference evidence="2 3" key="1">
    <citation type="journal article" date="2023" name="Genes (Basel)">
        <title>Chromosome-Level Genome Assembly and Circadian Gene Repertoire of the Patagonia Blennie Eleginops maclovinus-The Closest Ancestral Proxy of Antarctic Cryonotothenioids.</title>
        <authorList>
            <person name="Cheng C.C."/>
            <person name="Rivera-Colon A.G."/>
            <person name="Minhas B.F."/>
            <person name="Wilson L."/>
            <person name="Rayamajhi N."/>
            <person name="Vargas-Chacoff L."/>
            <person name="Catchen J.M."/>
        </authorList>
    </citation>
    <scope>NUCLEOTIDE SEQUENCE [LARGE SCALE GENOMIC DNA]</scope>
    <source>
        <strain evidence="2">JMC-PN-2008</strain>
    </source>
</reference>
<organism evidence="2 3">
    <name type="scientific">Eleginops maclovinus</name>
    <name type="common">Patagonian blennie</name>
    <name type="synonym">Eleginus maclovinus</name>
    <dbReference type="NCBI Taxonomy" id="56733"/>
    <lineage>
        <taxon>Eukaryota</taxon>
        <taxon>Metazoa</taxon>
        <taxon>Chordata</taxon>
        <taxon>Craniata</taxon>
        <taxon>Vertebrata</taxon>
        <taxon>Euteleostomi</taxon>
        <taxon>Actinopterygii</taxon>
        <taxon>Neopterygii</taxon>
        <taxon>Teleostei</taxon>
        <taxon>Neoteleostei</taxon>
        <taxon>Acanthomorphata</taxon>
        <taxon>Eupercaria</taxon>
        <taxon>Perciformes</taxon>
        <taxon>Notothenioidei</taxon>
        <taxon>Eleginopidae</taxon>
        <taxon>Eleginops</taxon>
    </lineage>
</organism>
<dbReference type="Proteomes" id="UP001346869">
    <property type="component" value="Unassembled WGS sequence"/>
</dbReference>
<sequence>MKSSTVSVSPPPTLPFPEEVWRSRWEVMGLCGSVGGDMTGCQALMQPNIWSLLAASLLACRRGPFSPGPGATLRDRTRGKTWASETGSSSHNAARTERNTQPAASESRKIRLVVGGIFT</sequence>
<reference evidence="2 3" key="2">
    <citation type="journal article" date="2023" name="Mol. Biol. Evol.">
        <title>Genomics of Secondarily Temperate Adaptation in the Only Non-Antarctic Icefish.</title>
        <authorList>
            <person name="Rivera-Colon A.G."/>
            <person name="Rayamajhi N."/>
            <person name="Minhas B.F."/>
            <person name="Madrigal G."/>
            <person name="Bilyk K.T."/>
            <person name="Yoon V."/>
            <person name="Hune M."/>
            <person name="Gregory S."/>
            <person name="Cheng C.H.C."/>
            <person name="Catchen J.M."/>
        </authorList>
    </citation>
    <scope>NUCLEOTIDE SEQUENCE [LARGE SCALE GENOMIC DNA]</scope>
    <source>
        <strain evidence="2">JMC-PN-2008</strain>
    </source>
</reference>
<evidence type="ECO:0000313" key="2">
    <source>
        <dbReference type="EMBL" id="KAK5860638.1"/>
    </source>
</evidence>
<comment type="caution">
    <text evidence="2">The sequence shown here is derived from an EMBL/GenBank/DDBJ whole genome shotgun (WGS) entry which is preliminary data.</text>
</comment>
<proteinExistence type="predicted"/>
<dbReference type="AlphaFoldDB" id="A0AAN8AI11"/>
<feature type="region of interest" description="Disordered" evidence="1">
    <location>
        <begin position="66"/>
        <end position="107"/>
    </location>
</feature>
<name>A0AAN8AI11_ELEMC</name>
<evidence type="ECO:0000256" key="1">
    <source>
        <dbReference type="SAM" id="MobiDB-lite"/>
    </source>
</evidence>
<feature type="compositionally biased region" description="Polar residues" evidence="1">
    <location>
        <begin position="83"/>
        <end position="104"/>
    </location>
</feature>
<gene>
    <name evidence="2" type="ORF">PBY51_022100</name>
</gene>
<accession>A0AAN8AI11</accession>